<evidence type="ECO:0000256" key="1">
    <source>
        <dbReference type="ARBA" id="ARBA00002663"/>
    </source>
</evidence>
<dbReference type="SUPFAM" id="SSF54211">
    <property type="entry name" value="Ribosomal protein S5 domain 2-like"/>
    <property type="match status" value="1"/>
</dbReference>
<dbReference type="GO" id="GO:0001682">
    <property type="term" value="P:tRNA 5'-leader removal"/>
    <property type="evidence" value="ECO:0007669"/>
    <property type="project" value="UniProtKB-UniRule"/>
</dbReference>
<dbReference type="EMBL" id="LNYT01000022">
    <property type="protein sequence ID" value="KTD45874.1"/>
    <property type="molecule type" value="Genomic_DNA"/>
</dbReference>
<dbReference type="Gene3D" id="3.30.230.10">
    <property type="match status" value="1"/>
</dbReference>
<keyword evidence="2 7" id="KW-0819">tRNA processing</keyword>
<dbReference type="STRING" id="458.Lrub_2671"/>
<reference evidence="9 10" key="1">
    <citation type="submission" date="2015-11" db="EMBL/GenBank/DDBJ databases">
        <title>Genomic analysis of 38 Legionella species identifies large and diverse effector repertoires.</title>
        <authorList>
            <person name="Burstein D."/>
            <person name="Amaro F."/>
            <person name="Zusman T."/>
            <person name="Lifshitz Z."/>
            <person name="Cohen O."/>
            <person name="Gilbert J.A."/>
            <person name="Pupko T."/>
            <person name="Shuman H.A."/>
            <person name="Segal G."/>
        </authorList>
    </citation>
    <scope>NUCLEOTIDE SEQUENCE [LARGE SCALE GENOMIC DNA]</scope>
    <source>
        <strain evidence="9 10">WA-270A-C2</strain>
    </source>
</reference>
<accession>A0A0W0XN78</accession>
<dbReference type="GO" id="GO:0030677">
    <property type="term" value="C:ribonuclease P complex"/>
    <property type="evidence" value="ECO:0007669"/>
    <property type="project" value="TreeGrafter"/>
</dbReference>
<dbReference type="NCBIfam" id="TIGR00188">
    <property type="entry name" value="rnpA"/>
    <property type="match status" value="1"/>
</dbReference>
<evidence type="ECO:0000256" key="2">
    <source>
        <dbReference type="ARBA" id="ARBA00022694"/>
    </source>
</evidence>
<comment type="caution">
    <text evidence="9">The sequence shown here is derived from an EMBL/GenBank/DDBJ whole genome shotgun (WGS) entry which is preliminary data.</text>
</comment>
<evidence type="ECO:0000256" key="3">
    <source>
        <dbReference type="ARBA" id="ARBA00022722"/>
    </source>
</evidence>
<dbReference type="PATRIC" id="fig|458.5.peg.2783"/>
<name>A0A0W0XN78_9GAMM</name>
<dbReference type="AlphaFoldDB" id="A0A0W0XN78"/>
<keyword evidence="6 7" id="KW-0694">RNA-binding</keyword>
<dbReference type="GO" id="GO:0000049">
    <property type="term" value="F:tRNA binding"/>
    <property type="evidence" value="ECO:0007669"/>
    <property type="project" value="UniProtKB-UniRule"/>
</dbReference>
<proteinExistence type="inferred from homology"/>
<evidence type="ECO:0000256" key="5">
    <source>
        <dbReference type="ARBA" id="ARBA00022801"/>
    </source>
</evidence>
<evidence type="ECO:0000256" key="8">
    <source>
        <dbReference type="NCBIfam" id="TIGR00188"/>
    </source>
</evidence>
<comment type="catalytic activity">
    <reaction evidence="7">
        <text>Endonucleolytic cleavage of RNA, removing 5'-extranucleotides from tRNA precursor.</text>
        <dbReference type="EC" id="3.1.26.5"/>
    </reaction>
</comment>
<dbReference type="Proteomes" id="UP000054608">
    <property type="component" value="Unassembled WGS sequence"/>
</dbReference>
<dbReference type="InterPro" id="IPR014721">
    <property type="entry name" value="Ribsml_uS5_D2-typ_fold_subgr"/>
</dbReference>
<sequence>MYCFDKKRRLLKKKDFDVVFNQPNKTVTSEFVILHKANTLGYARLGLALSKKLVPKAHQRNRLKRLLRESFRTHPLPAVDVIFLARHGVAKVENKVIATKLGLTWNKLIAFYGN</sequence>
<protein>
    <recommendedName>
        <fullName evidence="7 8">Ribonuclease P protein component</fullName>
        <shortName evidence="7">RNase P protein</shortName>
        <shortName evidence="7">RNaseP protein</shortName>
        <ecNumber evidence="7 8">3.1.26.5</ecNumber>
    </recommendedName>
    <alternativeName>
        <fullName evidence="7">Protein C5</fullName>
    </alternativeName>
</protein>
<gene>
    <name evidence="7 9" type="primary">rnpA</name>
    <name evidence="9" type="ORF">Lrub_2671</name>
</gene>
<organism evidence="9 10">
    <name type="scientific">Legionella rubrilucens</name>
    <dbReference type="NCBI Taxonomy" id="458"/>
    <lineage>
        <taxon>Bacteria</taxon>
        <taxon>Pseudomonadati</taxon>
        <taxon>Pseudomonadota</taxon>
        <taxon>Gammaproteobacteria</taxon>
        <taxon>Legionellales</taxon>
        <taxon>Legionellaceae</taxon>
        <taxon>Legionella</taxon>
    </lineage>
</organism>
<comment type="similarity">
    <text evidence="7">Belongs to the RnpA family.</text>
</comment>
<dbReference type="InterPro" id="IPR000100">
    <property type="entry name" value="RNase_P"/>
</dbReference>
<keyword evidence="3 7" id="KW-0540">Nuclease</keyword>
<comment type="subunit">
    <text evidence="7">Consists of a catalytic RNA component (M1 or rnpB) and a protein subunit.</text>
</comment>
<keyword evidence="4 7" id="KW-0255">Endonuclease</keyword>
<dbReference type="GO" id="GO:0042781">
    <property type="term" value="F:3'-tRNA processing endoribonuclease activity"/>
    <property type="evidence" value="ECO:0007669"/>
    <property type="project" value="TreeGrafter"/>
</dbReference>
<comment type="function">
    <text evidence="1 7">RNaseP catalyzes the removal of the 5'-leader sequence from pre-tRNA to produce the mature 5'-terminus. It can also cleave other RNA substrates such as 4.5S RNA. The protein component plays an auxiliary but essential role in vivo by binding to the 5'-leader sequence and broadening the substrate specificity of the ribozyme.</text>
</comment>
<dbReference type="EC" id="3.1.26.5" evidence="7 8"/>
<dbReference type="PANTHER" id="PTHR33992:SF1">
    <property type="entry name" value="RIBONUCLEASE P PROTEIN COMPONENT"/>
    <property type="match status" value="1"/>
</dbReference>
<evidence type="ECO:0000256" key="6">
    <source>
        <dbReference type="ARBA" id="ARBA00022884"/>
    </source>
</evidence>
<keyword evidence="5 7" id="KW-0378">Hydrolase</keyword>
<evidence type="ECO:0000313" key="10">
    <source>
        <dbReference type="Proteomes" id="UP000054608"/>
    </source>
</evidence>
<dbReference type="GO" id="GO:0004526">
    <property type="term" value="F:ribonuclease P activity"/>
    <property type="evidence" value="ECO:0007669"/>
    <property type="project" value="UniProtKB-UniRule"/>
</dbReference>
<dbReference type="OrthoDB" id="9796422at2"/>
<dbReference type="PANTHER" id="PTHR33992">
    <property type="entry name" value="RIBONUCLEASE P PROTEIN COMPONENT"/>
    <property type="match status" value="1"/>
</dbReference>
<evidence type="ECO:0000313" key="9">
    <source>
        <dbReference type="EMBL" id="KTD45874.1"/>
    </source>
</evidence>
<dbReference type="InterPro" id="IPR020568">
    <property type="entry name" value="Ribosomal_Su5_D2-typ_SF"/>
</dbReference>
<dbReference type="HAMAP" id="MF_00227">
    <property type="entry name" value="RNase_P"/>
    <property type="match status" value="1"/>
</dbReference>
<keyword evidence="10" id="KW-1185">Reference proteome</keyword>
<dbReference type="InterPro" id="IPR020539">
    <property type="entry name" value="RNase_P_CS"/>
</dbReference>
<dbReference type="PROSITE" id="PS00648">
    <property type="entry name" value="RIBONUCLEASE_P"/>
    <property type="match status" value="1"/>
</dbReference>
<dbReference type="Pfam" id="PF00825">
    <property type="entry name" value="Ribonuclease_P"/>
    <property type="match status" value="1"/>
</dbReference>
<evidence type="ECO:0000256" key="4">
    <source>
        <dbReference type="ARBA" id="ARBA00022759"/>
    </source>
</evidence>
<evidence type="ECO:0000256" key="7">
    <source>
        <dbReference type="HAMAP-Rule" id="MF_00227"/>
    </source>
</evidence>